<evidence type="ECO:0000259" key="9">
    <source>
        <dbReference type="Pfam" id="PF18741"/>
    </source>
</evidence>
<gene>
    <name evidence="10" type="ORF">QOZ88_17340</name>
</gene>
<dbReference type="InterPro" id="IPR049468">
    <property type="entry name" value="Restrct_endonuc-II-like_dom"/>
</dbReference>
<dbReference type="InterPro" id="IPR027417">
    <property type="entry name" value="P-loop_NTPase"/>
</dbReference>
<evidence type="ECO:0000259" key="8">
    <source>
        <dbReference type="Pfam" id="PF13087"/>
    </source>
</evidence>
<dbReference type="EMBL" id="JASNFN010000024">
    <property type="protein sequence ID" value="MDP5184402.1"/>
    <property type="molecule type" value="Genomic_DNA"/>
</dbReference>
<feature type="domain" description="DNA2/NAM7 helicase helicase" evidence="7">
    <location>
        <begin position="302"/>
        <end position="430"/>
    </location>
</feature>
<dbReference type="Proteomes" id="UP001233673">
    <property type="component" value="Unassembled WGS sequence"/>
</dbReference>
<comment type="caution">
    <text evidence="10">The sequence shown here is derived from an EMBL/GenBank/DDBJ whole genome shotgun (WGS) entry which is preliminary data.</text>
</comment>
<evidence type="ECO:0000256" key="2">
    <source>
        <dbReference type="ARBA" id="ARBA00022741"/>
    </source>
</evidence>
<dbReference type="RefSeq" id="WP_306001057.1">
    <property type="nucleotide sequence ID" value="NZ_JASNFN010000024.1"/>
</dbReference>
<keyword evidence="11" id="KW-1185">Reference proteome</keyword>
<dbReference type="InterPro" id="IPR041677">
    <property type="entry name" value="DNA2/NAM7_AAA_11"/>
</dbReference>
<dbReference type="InterPro" id="IPR025103">
    <property type="entry name" value="DUF4011"/>
</dbReference>
<dbReference type="Pfam" id="PF13086">
    <property type="entry name" value="AAA_11"/>
    <property type="match status" value="1"/>
</dbReference>
<dbReference type="Gene3D" id="3.40.960.10">
    <property type="entry name" value="VSR Endonuclease"/>
    <property type="match status" value="1"/>
</dbReference>
<comment type="similarity">
    <text evidence="1">Belongs to the DNA2/NAM7 helicase family.</text>
</comment>
<evidence type="ECO:0000256" key="1">
    <source>
        <dbReference type="ARBA" id="ARBA00007913"/>
    </source>
</evidence>
<dbReference type="CDD" id="cd18808">
    <property type="entry name" value="SF1_C_Upf1"/>
    <property type="match status" value="1"/>
</dbReference>
<evidence type="ECO:0000313" key="11">
    <source>
        <dbReference type="Proteomes" id="UP001233673"/>
    </source>
</evidence>
<feature type="region of interest" description="Disordered" evidence="6">
    <location>
        <begin position="1897"/>
        <end position="1922"/>
    </location>
</feature>
<accession>A0ABT9IFP1</accession>
<feature type="domain" description="DNA2/NAM7 helicase-like C-terminal" evidence="8">
    <location>
        <begin position="1350"/>
        <end position="1478"/>
    </location>
</feature>
<dbReference type="SUPFAM" id="SSF52980">
    <property type="entry name" value="Restriction endonuclease-like"/>
    <property type="match status" value="1"/>
</dbReference>
<dbReference type="PANTHER" id="PTHR43788:SF8">
    <property type="entry name" value="DNA-BINDING PROTEIN SMUBP-2"/>
    <property type="match status" value="1"/>
</dbReference>
<feature type="domain" description="Restriction endonuclease type II-like" evidence="9">
    <location>
        <begin position="1532"/>
        <end position="1629"/>
    </location>
</feature>
<evidence type="ECO:0000256" key="4">
    <source>
        <dbReference type="ARBA" id="ARBA00022806"/>
    </source>
</evidence>
<dbReference type="Pfam" id="PF13087">
    <property type="entry name" value="AAA_12"/>
    <property type="match status" value="1"/>
</dbReference>
<organism evidence="10 11">
    <name type="scientific">Blastococcus carthaginiensis</name>
    <dbReference type="NCBI Taxonomy" id="3050034"/>
    <lineage>
        <taxon>Bacteria</taxon>
        <taxon>Bacillati</taxon>
        <taxon>Actinomycetota</taxon>
        <taxon>Actinomycetes</taxon>
        <taxon>Geodermatophilales</taxon>
        <taxon>Geodermatophilaceae</taxon>
        <taxon>Blastococcus</taxon>
    </lineage>
</organism>
<evidence type="ECO:0000256" key="3">
    <source>
        <dbReference type="ARBA" id="ARBA00022801"/>
    </source>
</evidence>
<keyword evidence="2" id="KW-0547">Nucleotide-binding</keyword>
<name>A0ABT9IFP1_9ACTN</name>
<protein>
    <submittedName>
        <fullName evidence="10">DUF4011 domain-containing protein</fullName>
    </submittedName>
</protein>
<dbReference type="Pfam" id="PF13195">
    <property type="entry name" value="DUF4011"/>
    <property type="match status" value="1"/>
</dbReference>
<reference evidence="11" key="1">
    <citation type="submission" date="2023-05" db="EMBL/GenBank/DDBJ databases">
        <title>Draft genome of Pseudofrankia sp. BMG5.37.</title>
        <authorList>
            <person name="Gtari M."/>
            <person name="Ghodhbane F."/>
            <person name="Sbissi I."/>
        </authorList>
    </citation>
    <scope>NUCLEOTIDE SEQUENCE [LARGE SCALE GENOMIC DNA]</scope>
    <source>
        <strain evidence="11">BMG 814</strain>
    </source>
</reference>
<keyword evidence="4" id="KW-0347">Helicase</keyword>
<evidence type="ECO:0000256" key="6">
    <source>
        <dbReference type="SAM" id="MobiDB-lite"/>
    </source>
</evidence>
<dbReference type="InterPro" id="IPR050534">
    <property type="entry name" value="Coronavir_polyprotein_1ab"/>
</dbReference>
<proteinExistence type="inferred from homology"/>
<dbReference type="InterPro" id="IPR041679">
    <property type="entry name" value="DNA2/NAM7-like_C"/>
</dbReference>
<keyword evidence="3" id="KW-0378">Hydrolase</keyword>
<sequence length="2034" mass="223992">MTRSSDRPESEDASLGLPDALDRKLRRQIAEWRAALVAVDGRQRLVYFKHVQTASLEITAPGLDGLLGVVATGKAVVTTEQAGDLDDDRGRLASLRSDRPRIEVGNKTPEKLPNALRRLDQVSQSTYADRGFWSLYIGAGFLSWLDPDEKRVESPLLLVPVQLHREGDASAWSLASTEDDIVLNPALQLLMEQNYGLALPTPDADGVVVRDYLAQVAAVVGGQQDWTVVERAVLTNFSFHKEAIFRDLLNHEQQVLEHPMVQLLALGPDSPTGEQFDFQPVHQDDVDRVVPPEQLMSILDADSSQRRCILAARDGRSFVMDGPPGTGKSQTIANIIVELMASGRSVLFVSEKAAALDVVRNRLAEKQLSPFLLQLHSHAATRKQVAAELHRALTQSPRASARFTDVELSALTQDRLQLSDYAEAMNEVRKVLGRSFFDVLGRVAHLEPYRHVAVPVSPSWADLGDSTFAAILDRSARLARAWEPVLQGDDFLWRDLDVGTIGRLDVDGMRRSTQHARDAVAALRSRCSAVDADLGMSFGNRDRDVQRRHQVLSLVESRPDGALVSWLSAGDTDFIAVHDRAAELKDQVAEHQDVTSRLLREAGPRHAELDSDRADDVQTLLDPVAVDWVPGGATTATQSRQLVQWLGHLPQRLVEVLGMTQRLGGALGFGAENPTLAVARRLADLAVLGEVTARPLAPWFNPSLHAALQESERVLGTLVATMQGRRAALEGVFTPKALDLELAALDHRFREVHTGLRRWSGQARADRKQLKAVTVSGKVTPDVLSLLGEAAEWQRAEHALDQGEIDHASRLGTYYRRGDTDFGRLATAIEVARQAVRLAGDDLDMRALSSQLAVDGDPDPMLTTVGARLQTLAGQLHTEIEQQLGAFGSGALEMPLHQLAEWCARAATTFALGVEAAEHVAAVTGRDVTVRETRDVLRIARRRDDAGARIFETYEGDQQMLGPAYRGLDTSWADLERALAWAGDVREQLGGAVAPAVAEKVVSPSLTAADLTSLVDRWSAAAGEVLRLFLDGRSRELGEGFALDLEDAENLLDEMTGRAATDIEDWIEYTRLTEWFGDHGLSGVLEELVAAVVPATDVAPAIERATLMAWVEATVRVDDRLERYRAADRDALVEDFRALDRRQVDDRYAGVVSQCAARRPSSNGSRAAHIITREAVKKTRHKPIRQLLAETASLVQDLKPCFMMSPLAVSQFLPADMRFDVVIFDEASQVLPWDAVNCIYRGDALIVAGDEKQLEPTAFFTASTDSEDLTEDQDEATDSFESLLLLAKASGGLPNLPLLWHYRSQHESLISYSNHRIYDGGLHSFPGATFEAPDLGVESFVVDGVYNRGTTRDNPIEAEFVVDRVLHHATMHPRLSIGVVAFSSTQVEAVFAAMERRSVDEPVLRRLLSDHDRLDGFFIKSLESVQGDERDVVIFTIGYGPDEHGKMTMNFGPLNRKRGWRRLNVAVTRARRRVEVVSSFRAGRITTDEFPMPTDEQNGVPHLKSYLDFAARGLPALAVDAREGITAPESPFEEDVLEVVRGMGYAVDPQVGSAGYRIDMAVRHPEREGEYVLAIECDGAMYHSAKAARDRDRLRQQVLEGLGWRMHRIWGLSWVRDRRGQTERLRAAIEAAVRGDASPAPRAPEEPAPEVLFDEVDFEAKPDWAVPYPAPSEYGRRPGERTWATPGSKDALPAIRTYLERVLREEAPLHHGRLLERFRSDWEVGRAGAAIQQNIDLMLSKVTVDGRRTIRDTAGLLSLSGAEMTQVRVPAGDEGVRKVGWIPPAELDLAVLLLVRDARAMEVADLSTAVARLFGWRRQGSDIQTAVSAAISRLQQSGSLVNEDGELRLGDRVLPIIDTVAVPPPTSPPAAEPETLFDEEFAQPQRAAEPLAAADRLREERADTGEESAAAPVGRAPDRPSKRLLKSFDDRIRADLAYVRTACGYEPAHFTSRVLAAGARQAVKELLADEEARFNWRRLAKSSLLHKSPAAGVLGPEFSGMFSDRERAAARQRLQAFEPMTDEVAAILREAEPG</sequence>
<dbReference type="SUPFAM" id="SSF52540">
    <property type="entry name" value="P-loop containing nucleoside triphosphate hydrolases"/>
    <property type="match status" value="1"/>
</dbReference>
<dbReference type="Gene3D" id="3.40.50.300">
    <property type="entry name" value="P-loop containing nucleotide triphosphate hydrolases"/>
    <property type="match status" value="3"/>
</dbReference>
<dbReference type="InterPro" id="IPR047187">
    <property type="entry name" value="SF1_C_Upf1"/>
</dbReference>
<dbReference type="InterPro" id="IPR011335">
    <property type="entry name" value="Restrct_endonuc-II-like"/>
</dbReference>
<dbReference type="PANTHER" id="PTHR43788">
    <property type="entry name" value="DNA2/NAM7 HELICASE FAMILY MEMBER"/>
    <property type="match status" value="1"/>
</dbReference>
<evidence type="ECO:0000256" key="5">
    <source>
        <dbReference type="ARBA" id="ARBA00022840"/>
    </source>
</evidence>
<keyword evidence="5" id="KW-0067">ATP-binding</keyword>
<evidence type="ECO:0000313" key="10">
    <source>
        <dbReference type="EMBL" id="MDP5184402.1"/>
    </source>
</evidence>
<dbReference type="Pfam" id="PF18741">
    <property type="entry name" value="MTES_1575"/>
    <property type="match status" value="1"/>
</dbReference>
<evidence type="ECO:0000259" key="7">
    <source>
        <dbReference type="Pfam" id="PF13086"/>
    </source>
</evidence>